<dbReference type="OrthoDB" id="3527386at2"/>
<dbReference type="EMBL" id="BLAE01000068">
    <property type="protein sequence ID" value="GES15044.1"/>
    <property type="molecule type" value="Genomic_DNA"/>
</dbReference>
<reference evidence="2 3" key="1">
    <citation type="submission" date="2019-10" db="EMBL/GenBank/DDBJ databases">
        <title>Whole genome shotgun sequence of Acrocarpospora macrocephala NBRC 16266.</title>
        <authorList>
            <person name="Ichikawa N."/>
            <person name="Kimura A."/>
            <person name="Kitahashi Y."/>
            <person name="Komaki H."/>
            <person name="Oguchi A."/>
        </authorList>
    </citation>
    <scope>NUCLEOTIDE SEQUENCE [LARGE SCALE GENOMIC DNA]</scope>
    <source>
        <strain evidence="2 3">NBRC 16266</strain>
    </source>
</reference>
<keyword evidence="3" id="KW-1185">Reference proteome</keyword>
<gene>
    <name evidence="2" type="ORF">Amac_086410</name>
</gene>
<protein>
    <submittedName>
        <fullName evidence="2">Uncharacterized protein</fullName>
    </submittedName>
</protein>
<organism evidence="2 3">
    <name type="scientific">Acrocarpospora macrocephala</name>
    <dbReference type="NCBI Taxonomy" id="150177"/>
    <lineage>
        <taxon>Bacteria</taxon>
        <taxon>Bacillati</taxon>
        <taxon>Actinomycetota</taxon>
        <taxon>Actinomycetes</taxon>
        <taxon>Streptosporangiales</taxon>
        <taxon>Streptosporangiaceae</taxon>
        <taxon>Acrocarpospora</taxon>
    </lineage>
</organism>
<comment type="caution">
    <text evidence="2">The sequence shown here is derived from an EMBL/GenBank/DDBJ whole genome shotgun (WGS) entry which is preliminary data.</text>
</comment>
<evidence type="ECO:0000256" key="1">
    <source>
        <dbReference type="SAM" id="MobiDB-lite"/>
    </source>
</evidence>
<dbReference type="AlphaFoldDB" id="A0A5M3X1L9"/>
<feature type="compositionally biased region" description="Low complexity" evidence="1">
    <location>
        <begin position="21"/>
        <end position="39"/>
    </location>
</feature>
<evidence type="ECO:0000313" key="3">
    <source>
        <dbReference type="Proteomes" id="UP000331127"/>
    </source>
</evidence>
<dbReference type="RefSeq" id="WP_155360191.1">
    <property type="nucleotide sequence ID" value="NZ_BAAAHL010000086.1"/>
</dbReference>
<dbReference type="Proteomes" id="UP000331127">
    <property type="component" value="Unassembled WGS sequence"/>
</dbReference>
<proteinExistence type="predicted"/>
<evidence type="ECO:0000313" key="2">
    <source>
        <dbReference type="EMBL" id="GES15044.1"/>
    </source>
</evidence>
<sequence length="211" mass="22678">MTNHQISAQWLPHPAAPNPTSAPSIPDTPDIPDTPNAADLPYAPVADASDAPGSSGFPARAFTCACGLSLPDETSAELHAMELNLCTTCFGTTRQEPVPGYTRPCPACAATGRRGPQLVWELAHAEAERVITLPLIRTLLPYHPFRLSELSDKVRAHLGLPPGRLPVGPRVRDLLLHLQSQGELALLSAPARLLQGTDVVLYDDPHWVRTT</sequence>
<accession>A0A5M3X1L9</accession>
<name>A0A5M3X1L9_9ACTN</name>
<feature type="region of interest" description="Disordered" evidence="1">
    <location>
        <begin position="1"/>
        <end position="51"/>
    </location>
</feature>